<evidence type="ECO:0000313" key="2">
    <source>
        <dbReference type="EMBL" id="CDS05258.1"/>
    </source>
</evidence>
<sequence>MGEHHRHKKRKHEDHHSERKRHRHGEKKHKHHRSRHESKSPTSSANDLEELKRLAKLYNKKEEKKHNDTPSTSSKAHNNSKYRVPMIPQTKEDYEKQRSVIRHEYDPETGRMRWDG</sequence>
<feature type="compositionally biased region" description="Basic and acidic residues" evidence="1">
    <location>
        <begin position="49"/>
        <end position="68"/>
    </location>
</feature>
<accession>A0A077WDT7</accession>
<feature type="region of interest" description="Disordered" evidence="1">
    <location>
        <begin position="1"/>
        <end position="116"/>
    </location>
</feature>
<proteinExistence type="predicted"/>
<feature type="compositionally biased region" description="Basic residues" evidence="1">
    <location>
        <begin position="1"/>
        <end position="36"/>
    </location>
</feature>
<dbReference type="OrthoDB" id="48562at2759"/>
<feature type="compositionally biased region" description="Basic and acidic residues" evidence="1">
    <location>
        <begin position="90"/>
        <end position="116"/>
    </location>
</feature>
<gene>
    <name evidence="2" type="ORF">LRAMOSA07787</name>
</gene>
<name>A0A077WDT7_9FUNG</name>
<reference evidence="2" key="1">
    <citation type="journal article" date="2014" name="Genome Announc.">
        <title>De novo whole-genome sequence and genome annotation of Lichtheimia ramosa.</title>
        <authorList>
            <person name="Linde J."/>
            <person name="Schwartze V."/>
            <person name="Binder U."/>
            <person name="Lass-Florl C."/>
            <person name="Voigt K."/>
            <person name="Horn F."/>
        </authorList>
    </citation>
    <scope>NUCLEOTIDE SEQUENCE</scope>
    <source>
        <strain evidence="2">JMRC FSU:6197</strain>
    </source>
</reference>
<organism evidence="2">
    <name type="scientific">Lichtheimia ramosa</name>
    <dbReference type="NCBI Taxonomy" id="688394"/>
    <lineage>
        <taxon>Eukaryota</taxon>
        <taxon>Fungi</taxon>
        <taxon>Fungi incertae sedis</taxon>
        <taxon>Mucoromycota</taxon>
        <taxon>Mucoromycotina</taxon>
        <taxon>Mucoromycetes</taxon>
        <taxon>Mucorales</taxon>
        <taxon>Lichtheimiaceae</taxon>
        <taxon>Lichtheimia</taxon>
    </lineage>
</organism>
<dbReference type="AlphaFoldDB" id="A0A077WDT7"/>
<protein>
    <submittedName>
        <fullName evidence="2">Uncharacterized protein</fullName>
    </submittedName>
</protein>
<dbReference type="EMBL" id="LK023316">
    <property type="protein sequence ID" value="CDS05258.1"/>
    <property type="molecule type" value="Genomic_DNA"/>
</dbReference>
<feature type="compositionally biased region" description="Polar residues" evidence="1">
    <location>
        <begin position="69"/>
        <end position="81"/>
    </location>
</feature>
<evidence type="ECO:0000256" key="1">
    <source>
        <dbReference type="SAM" id="MobiDB-lite"/>
    </source>
</evidence>